<dbReference type="EMBL" id="LR797139">
    <property type="protein sequence ID" value="CAB4189672.1"/>
    <property type="molecule type" value="Genomic_DNA"/>
</dbReference>
<evidence type="ECO:0000313" key="1">
    <source>
        <dbReference type="EMBL" id="CAB4176022.1"/>
    </source>
</evidence>
<proteinExistence type="predicted"/>
<protein>
    <recommendedName>
        <fullName evidence="4">Prohead protease</fullName>
    </recommendedName>
</protein>
<evidence type="ECO:0000313" key="2">
    <source>
        <dbReference type="EMBL" id="CAB4189672.1"/>
    </source>
</evidence>
<dbReference type="EMBL" id="LR797200">
    <property type="protein sequence ID" value="CAB4194042.1"/>
    <property type="molecule type" value="Genomic_DNA"/>
</dbReference>
<name>A0A6J5PY02_9CAUD</name>
<gene>
    <name evidence="2" type="ORF">UFOVP1208_15</name>
    <name evidence="3" type="ORF">UFOVP1263_3</name>
    <name evidence="1" type="ORF">UFOVP980_8</name>
</gene>
<organism evidence="1">
    <name type="scientific">uncultured Caudovirales phage</name>
    <dbReference type="NCBI Taxonomy" id="2100421"/>
    <lineage>
        <taxon>Viruses</taxon>
        <taxon>Duplodnaviria</taxon>
        <taxon>Heunggongvirae</taxon>
        <taxon>Uroviricota</taxon>
        <taxon>Caudoviricetes</taxon>
        <taxon>Peduoviridae</taxon>
        <taxon>Maltschvirus</taxon>
        <taxon>Maltschvirus maltsch</taxon>
    </lineage>
</organism>
<reference evidence="1" key="1">
    <citation type="submission" date="2020-05" db="EMBL/GenBank/DDBJ databases">
        <authorList>
            <person name="Chiriac C."/>
            <person name="Salcher M."/>
            <person name="Ghai R."/>
            <person name="Kavagutti S V."/>
        </authorList>
    </citation>
    <scope>NUCLEOTIDE SEQUENCE</scope>
</reference>
<sequence length="524" mass="55150">MLKFVTTNDLSLDAASVEGLPSRSITGLAAPYGVEATVSDGTRVILEPGALITGGRKPKLYMAHDSTKAIGLVTERVDSPEGMYFTATISATRLGDEALVLAADGVLDSVSVGINPTAFTYDDQGVMHVTAATFDELSLVTQGAWSAAQISQVAATPPTTNSESEAAAMADPIIPEPEPVTIPTAPLYPTPKREFRMPSSGEYLAAMHIGGDTFRNMNEHYVQARKASQTMLEAAAGDIITTDTPGLLPVPVLGPLVQNLNFIRPVINAIGARAYPDNGQSKTFVRPTITTHTSVATQSTELSAVSATTMVIASNTVSKTTLAGQVTLSEQDVDFTNPAGMELILTDLLGEAMIASDDFCADALLAAATTSGVWDLSVTDLMKSIYDAAVDISATRNFFPTHIFVDPATWGLIGQLVDTTGRPIFPAIGSSLQGFNTLGAGDATSWSGQNPLGLQMVVDGNFAAKTMVITKVGTGFGDAFEYYEQQKGLMSIQAPSTLGRVFSTHMYVSTFAAIPGMIRKITQA</sequence>
<dbReference type="SUPFAM" id="SSF56563">
    <property type="entry name" value="Major capsid protein gp5"/>
    <property type="match status" value="1"/>
</dbReference>
<dbReference type="EMBL" id="LR796933">
    <property type="protein sequence ID" value="CAB4176022.1"/>
    <property type="molecule type" value="Genomic_DNA"/>
</dbReference>
<evidence type="ECO:0000313" key="3">
    <source>
        <dbReference type="EMBL" id="CAB4194042.1"/>
    </source>
</evidence>
<accession>A0A6J5PY02</accession>
<evidence type="ECO:0008006" key="4">
    <source>
        <dbReference type="Google" id="ProtNLM"/>
    </source>
</evidence>